<dbReference type="PANTHER" id="PTHR24300:SF403">
    <property type="entry name" value="CYTOCHROME P450 306A1"/>
    <property type="match status" value="1"/>
</dbReference>
<dbReference type="Pfam" id="PF00067">
    <property type="entry name" value="p450"/>
    <property type="match status" value="1"/>
</dbReference>
<evidence type="ECO:0000313" key="8">
    <source>
        <dbReference type="EMBL" id="GBO25473.1"/>
    </source>
</evidence>
<comment type="caution">
    <text evidence="7">The sequence shown here is derived from an EMBL/GenBank/DDBJ whole genome shotgun (WGS) entry which is preliminary data.</text>
</comment>
<dbReference type="GO" id="GO:0005506">
    <property type="term" value="F:iron ion binding"/>
    <property type="evidence" value="ECO:0007669"/>
    <property type="project" value="InterPro"/>
</dbReference>
<dbReference type="InterPro" id="IPR001128">
    <property type="entry name" value="Cyt_P450"/>
</dbReference>
<dbReference type="SUPFAM" id="SSF48264">
    <property type="entry name" value="Cytochrome P450"/>
    <property type="match status" value="1"/>
</dbReference>
<dbReference type="Gene3D" id="1.10.630.10">
    <property type="entry name" value="Cytochrome P450"/>
    <property type="match status" value="1"/>
</dbReference>
<accession>A0A4Y2VLI0</accession>
<dbReference type="InterPro" id="IPR050182">
    <property type="entry name" value="Cytochrome_P450_fam2"/>
</dbReference>
<dbReference type="GO" id="GO:0006082">
    <property type="term" value="P:organic acid metabolic process"/>
    <property type="evidence" value="ECO:0007669"/>
    <property type="project" value="TreeGrafter"/>
</dbReference>
<keyword evidence="4 6" id="KW-0503">Monooxygenase</keyword>
<evidence type="ECO:0000256" key="5">
    <source>
        <dbReference type="PIRSR" id="PIRSR602401-1"/>
    </source>
</evidence>
<keyword evidence="6" id="KW-0560">Oxidoreductase</keyword>
<dbReference type="Proteomes" id="UP000499080">
    <property type="component" value="Unassembled WGS sequence"/>
</dbReference>
<evidence type="ECO:0000256" key="1">
    <source>
        <dbReference type="ARBA" id="ARBA00010617"/>
    </source>
</evidence>
<keyword evidence="3 5" id="KW-0408">Iron</keyword>
<dbReference type="GO" id="GO:0016712">
    <property type="term" value="F:oxidoreductase activity, acting on paired donors, with incorporation or reduction of molecular oxygen, reduced flavin or flavoprotein as one donor, and incorporation of one atom of oxygen"/>
    <property type="evidence" value="ECO:0007669"/>
    <property type="project" value="TreeGrafter"/>
</dbReference>
<reference evidence="7 9" key="1">
    <citation type="journal article" date="2019" name="Sci. Rep.">
        <title>Orb-weaving spider Araneus ventricosus genome elucidates the spidroin gene catalogue.</title>
        <authorList>
            <person name="Kono N."/>
            <person name="Nakamura H."/>
            <person name="Ohtoshi R."/>
            <person name="Moran D.A.P."/>
            <person name="Shinohara A."/>
            <person name="Yoshida Y."/>
            <person name="Fujiwara M."/>
            <person name="Mori M."/>
            <person name="Tomita M."/>
            <person name="Arakawa K."/>
        </authorList>
    </citation>
    <scope>NUCLEOTIDE SEQUENCE [LARGE SCALE GENOMIC DNA]</scope>
</reference>
<evidence type="ECO:0000256" key="4">
    <source>
        <dbReference type="ARBA" id="ARBA00023033"/>
    </source>
</evidence>
<dbReference type="PROSITE" id="PS00086">
    <property type="entry name" value="CYTOCHROME_P450"/>
    <property type="match status" value="1"/>
</dbReference>
<comment type="cofactor">
    <cofactor evidence="5">
        <name>heme</name>
        <dbReference type="ChEBI" id="CHEBI:30413"/>
    </cofactor>
</comment>
<evidence type="ECO:0000256" key="3">
    <source>
        <dbReference type="ARBA" id="ARBA00023004"/>
    </source>
</evidence>
<dbReference type="InterPro" id="IPR002401">
    <property type="entry name" value="Cyt_P450_E_grp-I"/>
</dbReference>
<keyword evidence="9" id="KW-1185">Reference proteome</keyword>
<sequence>MAAPISTVCPWNDFCIKQFTERETYLSGYRIPKGANTLVNFYCVHNDPELYEEPEKFNPSRFIQVDGKRREELPILFGVGKRACLGENITMTEVFLFLTTIVQNFHLTLAESSNSSYSLFLNGKLFICAQPRNKN</sequence>
<dbReference type="EMBL" id="BGPR01048467">
    <property type="protein sequence ID" value="GBO25473.1"/>
    <property type="molecule type" value="Genomic_DNA"/>
</dbReference>
<dbReference type="PANTHER" id="PTHR24300">
    <property type="entry name" value="CYTOCHROME P450 508A4-RELATED"/>
    <property type="match status" value="1"/>
</dbReference>
<proteinExistence type="inferred from homology"/>
<dbReference type="OrthoDB" id="6434130at2759"/>
<dbReference type="GO" id="GO:0005737">
    <property type="term" value="C:cytoplasm"/>
    <property type="evidence" value="ECO:0007669"/>
    <property type="project" value="TreeGrafter"/>
</dbReference>
<dbReference type="PRINTS" id="PR00463">
    <property type="entry name" value="EP450I"/>
</dbReference>
<evidence type="ECO:0000313" key="7">
    <source>
        <dbReference type="EMBL" id="GBO25462.1"/>
    </source>
</evidence>
<dbReference type="EMBL" id="BGPR01048457">
    <property type="protein sequence ID" value="GBO25462.1"/>
    <property type="molecule type" value="Genomic_DNA"/>
</dbReference>
<dbReference type="GO" id="GO:0020037">
    <property type="term" value="F:heme binding"/>
    <property type="evidence" value="ECO:0007669"/>
    <property type="project" value="InterPro"/>
</dbReference>
<dbReference type="GO" id="GO:0006805">
    <property type="term" value="P:xenobiotic metabolic process"/>
    <property type="evidence" value="ECO:0007669"/>
    <property type="project" value="TreeGrafter"/>
</dbReference>
<feature type="binding site" description="axial binding residue" evidence="5">
    <location>
        <position position="84"/>
    </location>
    <ligand>
        <name>heme</name>
        <dbReference type="ChEBI" id="CHEBI:30413"/>
    </ligand>
    <ligandPart>
        <name>Fe</name>
        <dbReference type="ChEBI" id="CHEBI:18248"/>
    </ligandPart>
</feature>
<protein>
    <submittedName>
        <fullName evidence="7">Cytochrome P450 2U1</fullName>
    </submittedName>
</protein>
<dbReference type="GO" id="GO:0008395">
    <property type="term" value="F:steroid hydroxylase activity"/>
    <property type="evidence" value="ECO:0007669"/>
    <property type="project" value="TreeGrafter"/>
</dbReference>
<evidence type="ECO:0000256" key="2">
    <source>
        <dbReference type="ARBA" id="ARBA00022723"/>
    </source>
</evidence>
<gene>
    <name evidence="7" type="primary">CYP2U1_13</name>
    <name evidence="8" type="synonym">CYP2U1_21</name>
    <name evidence="7" type="ORF">AVEN_64920_1</name>
    <name evidence="8" type="ORF">AVEN_90735_1</name>
</gene>
<keyword evidence="2 5" id="KW-0479">Metal-binding</keyword>
<dbReference type="InterPro" id="IPR017972">
    <property type="entry name" value="Cyt_P450_CS"/>
</dbReference>
<comment type="similarity">
    <text evidence="1 6">Belongs to the cytochrome P450 family.</text>
</comment>
<dbReference type="InterPro" id="IPR036396">
    <property type="entry name" value="Cyt_P450_sf"/>
</dbReference>
<organism evidence="7 9">
    <name type="scientific">Araneus ventricosus</name>
    <name type="common">Orbweaver spider</name>
    <name type="synonym">Epeira ventricosa</name>
    <dbReference type="NCBI Taxonomy" id="182803"/>
    <lineage>
        <taxon>Eukaryota</taxon>
        <taxon>Metazoa</taxon>
        <taxon>Ecdysozoa</taxon>
        <taxon>Arthropoda</taxon>
        <taxon>Chelicerata</taxon>
        <taxon>Arachnida</taxon>
        <taxon>Araneae</taxon>
        <taxon>Araneomorphae</taxon>
        <taxon>Entelegynae</taxon>
        <taxon>Araneoidea</taxon>
        <taxon>Araneidae</taxon>
        <taxon>Araneus</taxon>
    </lineage>
</organism>
<evidence type="ECO:0000313" key="9">
    <source>
        <dbReference type="Proteomes" id="UP000499080"/>
    </source>
</evidence>
<name>A0A4Y2VLI0_ARAVE</name>
<keyword evidence="5 6" id="KW-0349">Heme</keyword>
<dbReference type="AlphaFoldDB" id="A0A4Y2VLI0"/>
<evidence type="ECO:0000256" key="6">
    <source>
        <dbReference type="RuleBase" id="RU000461"/>
    </source>
</evidence>